<gene>
    <name evidence="2" type="primary">94</name>
    <name evidence="2" type="ORF">PBI_GAIA_94</name>
</gene>
<accession>A0A068F3J2</accession>
<protein>
    <submittedName>
        <fullName evidence="2">Polymerase primase</fullName>
    </submittedName>
</protein>
<dbReference type="EMBL" id="KJ567043">
    <property type="protein sequence ID" value="AID58913.1"/>
    <property type="molecule type" value="Genomic_DNA"/>
</dbReference>
<dbReference type="Pfam" id="PF09250">
    <property type="entry name" value="Prim-Pol"/>
    <property type="match status" value="1"/>
</dbReference>
<dbReference type="OrthoDB" id="6637at10239"/>
<keyword evidence="3" id="KW-1185">Reference proteome</keyword>
<reference evidence="2 3" key="1">
    <citation type="submission" date="2014-03" db="EMBL/GenBank/DDBJ databases">
        <authorList>
            <person name="Yoder B.A."/>
            <person name="Colicchio M.A."/>
            <person name="Schafer C.E."/>
            <person name="Abrahim M.R."/>
            <person name="Adkins N.L."/>
            <person name="Burke K.A."/>
            <person name="Churilla B.M."/>
            <person name="Cohen K.L."/>
            <person name="Fasoranti T.O."/>
            <person name="Genkil J.S."/>
            <person name="Kramer Z.J."/>
            <person name="Prout A.K."/>
            <person name="Schwarz A.G."/>
            <person name="Tish M."/>
            <person name="Vispute N."/>
            <person name="Wilkes K.E."/>
            <person name="Williams C.R."/>
            <person name="Xiao X."/>
            <person name="Yu V.J."/>
            <person name="Lapin J.S."/>
            <person name="Ott C.T."/>
            <person name="Walburn T.D."/>
            <person name="Bradley K.W."/>
            <person name="Clarke D.Q."/>
            <person name="Lewis M.F."/>
            <person name="Barker L.P."/>
            <person name="Bailey C."/>
            <person name="Asai D.J."/>
            <person name="Bowman C.A."/>
            <person name="Russell D.A."/>
            <person name="Pope W.H."/>
            <person name="Jacobs-Sera D."/>
            <person name="Hendrix R.W."/>
            <person name="Hatfull G.F."/>
        </authorList>
    </citation>
    <scope>NUCLEOTIDE SEQUENCE [LARGE SCALE GENOMIC DNA]</scope>
</reference>
<evidence type="ECO:0000259" key="1">
    <source>
        <dbReference type="SMART" id="SM00943"/>
    </source>
</evidence>
<dbReference type="KEGG" id="vg:23679600"/>
<evidence type="ECO:0000313" key="3">
    <source>
        <dbReference type="Proteomes" id="UP000027491"/>
    </source>
</evidence>
<organism evidence="2 3">
    <name type="scientific">Mycobacterium phage Gaia</name>
    <dbReference type="NCBI Taxonomy" id="1486472"/>
    <lineage>
        <taxon>Viruses</taxon>
        <taxon>Duplodnaviria</taxon>
        <taxon>Heunggongvirae</taxon>
        <taxon>Uroviricota</taxon>
        <taxon>Caudoviricetes</taxon>
        <taxon>Gaiavirus</taxon>
        <taxon>Gaiavirus gaia</taxon>
    </lineage>
</organism>
<feature type="domain" description="DNA primase/polymerase bifunctional N-terminal" evidence="1">
    <location>
        <begin position="71"/>
        <end position="243"/>
    </location>
</feature>
<dbReference type="InterPro" id="IPR015330">
    <property type="entry name" value="DNA_primase/pol_bifunc_N"/>
</dbReference>
<dbReference type="SMART" id="SM00943">
    <property type="entry name" value="Prim-Pol"/>
    <property type="match status" value="1"/>
</dbReference>
<dbReference type="CDD" id="cd04859">
    <property type="entry name" value="Prim_Pol"/>
    <property type="match status" value="1"/>
</dbReference>
<evidence type="ECO:0000313" key="2">
    <source>
        <dbReference type="EMBL" id="AID58913.1"/>
    </source>
</evidence>
<dbReference type="SUPFAM" id="SSF56747">
    <property type="entry name" value="Prim-pol domain"/>
    <property type="match status" value="1"/>
</dbReference>
<dbReference type="GeneID" id="23679600"/>
<dbReference type="Proteomes" id="UP000027491">
    <property type="component" value="Segment"/>
</dbReference>
<proteinExistence type="predicted"/>
<name>A0A068F3J2_9CAUD</name>
<sequence>MRQFSTCATCGDILQVTWVGQLTHPTCKQTDEEVKLRAFVDAAQRGDDKAADKLASELNESAPAVSLGSAALWYASVGWKVFPCAVGGKLPAIPSAHRKGDPLEGRCQGECGQLGHGLYDATSDPNLIKQWWSTRDYNIGIRTGLTFDVIDQDGPVGVKTLAMWSDEGSLPDVHGKVSTTREDGGMHLYILPTGAGNKARMDKHENPPGGIDYRGQGGYVLAPPSIVDGKRYTWMSKPSPEIMGRAHAQAS</sequence>
<dbReference type="RefSeq" id="YP_009124836.1">
    <property type="nucleotide sequence ID" value="NC_026590.1"/>
</dbReference>